<keyword evidence="2" id="KW-1185">Reference proteome</keyword>
<dbReference type="Proteomes" id="UP000479190">
    <property type="component" value="Unassembled WGS sequence"/>
</dbReference>
<dbReference type="AlphaFoldDB" id="A0A6H5IMB7"/>
<organism evidence="1 2">
    <name type="scientific">Trichogramma brassicae</name>
    <dbReference type="NCBI Taxonomy" id="86971"/>
    <lineage>
        <taxon>Eukaryota</taxon>
        <taxon>Metazoa</taxon>
        <taxon>Ecdysozoa</taxon>
        <taxon>Arthropoda</taxon>
        <taxon>Hexapoda</taxon>
        <taxon>Insecta</taxon>
        <taxon>Pterygota</taxon>
        <taxon>Neoptera</taxon>
        <taxon>Endopterygota</taxon>
        <taxon>Hymenoptera</taxon>
        <taxon>Apocrita</taxon>
        <taxon>Proctotrupomorpha</taxon>
        <taxon>Chalcidoidea</taxon>
        <taxon>Trichogrammatidae</taxon>
        <taxon>Trichogramma</taxon>
    </lineage>
</organism>
<evidence type="ECO:0000313" key="2">
    <source>
        <dbReference type="Proteomes" id="UP000479190"/>
    </source>
</evidence>
<name>A0A6H5IMB7_9HYME</name>
<accession>A0A6H5IMB7</accession>
<gene>
    <name evidence="1" type="ORF">TBRA_LOCUS8737</name>
</gene>
<protein>
    <submittedName>
        <fullName evidence="1">Uncharacterized protein</fullName>
    </submittedName>
</protein>
<sequence length="169" mass="18795">MIRTMLQEKDDASGSRTPNHLMISVQDRARNVICLRNSFDLVGRAMGRRPRSIFRETKKKRETAKIVRTRATPTRPWTIGSIHPEVRLHAISATPTPSTIESVHGDVDAEEAGSCDYIKVHDTHTHTLSEPSRLAYAYIIGTRAPSGYNYKSLPASHAVGTPSKVVFCN</sequence>
<dbReference type="EMBL" id="CADCXV010000833">
    <property type="protein sequence ID" value="CAB0036892.1"/>
    <property type="molecule type" value="Genomic_DNA"/>
</dbReference>
<proteinExistence type="predicted"/>
<evidence type="ECO:0000313" key="1">
    <source>
        <dbReference type="EMBL" id="CAB0036892.1"/>
    </source>
</evidence>
<reference evidence="1 2" key="1">
    <citation type="submission" date="2020-02" db="EMBL/GenBank/DDBJ databases">
        <authorList>
            <person name="Ferguson B K."/>
        </authorList>
    </citation>
    <scope>NUCLEOTIDE SEQUENCE [LARGE SCALE GENOMIC DNA]</scope>
</reference>